<keyword evidence="2" id="KW-1185">Reference proteome</keyword>
<dbReference type="EMBL" id="CAMGYJ010000005">
    <property type="protein sequence ID" value="CAI0420591.1"/>
    <property type="molecule type" value="Genomic_DNA"/>
</dbReference>
<proteinExistence type="predicted"/>
<gene>
    <name evidence="1" type="ORF">LITE_LOCUS18426</name>
</gene>
<protein>
    <submittedName>
        <fullName evidence="1">Uncharacterized protein</fullName>
    </submittedName>
</protein>
<organism evidence="1 2">
    <name type="scientific">Linum tenue</name>
    <dbReference type="NCBI Taxonomy" id="586396"/>
    <lineage>
        <taxon>Eukaryota</taxon>
        <taxon>Viridiplantae</taxon>
        <taxon>Streptophyta</taxon>
        <taxon>Embryophyta</taxon>
        <taxon>Tracheophyta</taxon>
        <taxon>Spermatophyta</taxon>
        <taxon>Magnoliopsida</taxon>
        <taxon>eudicotyledons</taxon>
        <taxon>Gunneridae</taxon>
        <taxon>Pentapetalae</taxon>
        <taxon>rosids</taxon>
        <taxon>fabids</taxon>
        <taxon>Malpighiales</taxon>
        <taxon>Linaceae</taxon>
        <taxon>Linum</taxon>
    </lineage>
</organism>
<reference evidence="1" key="1">
    <citation type="submission" date="2022-08" db="EMBL/GenBank/DDBJ databases">
        <authorList>
            <person name="Gutierrez-Valencia J."/>
        </authorList>
    </citation>
    <scope>NUCLEOTIDE SEQUENCE</scope>
</reference>
<dbReference type="AlphaFoldDB" id="A0AAV0KEW9"/>
<evidence type="ECO:0000313" key="1">
    <source>
        <dbReference type="EMBL" id="CAI0420591.1"/>
    </source>
</evidence>
<sequence>MKILGSPGTNSTISSSVYS</sequence>
<dbReference type="Proteomes" id="UP001154282">
    <property type="component" value="Unassembled WGS sequence"/>
</dbReference>
<evidence type="ECO:0000313" key="2">
    <source>
        <dbReference type="Proteomes" id="UP001154282"/>
    </source>
</evidence>
<comment type="caution">
    <text evidence="1">The sequence shown here is derived from an EMBL/GenBank/DDBJ whole genome shotgun (WGS) entry which is preliminary data.</text>
</comment>
<name>A0AAV0KEW9_9ROSI</name>
<accession>A0AAV0KEW9</accession>